<dbReference type="Pfam" id="PF00078">
    <property type="entry name" value="RVT_1"/>
    <property type="match status" value="1"/>
</dbReference>
<evidence type="ECO:0000259" key="2">
    <source>
        <dbReference type="PROSITE" id="PS50878"/>
    </source>
</evidence>
<reference evidence="3 4" key="1">
    <citation type="submission" date="2018-03" db="EMBL/GenBank/DDBJ databases">
        <title>Whole genome sequencing of Histamine producing bacteria.</title>
        <authorList>
            <person name="Butler K."/>
        </authorList>
    </citation>
    <scope>NUCLEOTIDE SEQUENCE [LARGE SCALE GENOMIC DNA]</scope>
    <source>
        <strain evidence="3 4">DSM 23343</strain>
    </source>
</reference>
<dbReference type="InterPro" id="IPR000477">
    <property type="entry name" value="RT_dom"/>
</dbReference>
<dbReference type="PANTHER" id="PTHR34047">
    <property type="entry name" value="NUCLEAR INTRON MATURASE 1, MITOCHONDRIAL-RELATED"/>
    <property type="match status" value="1"/>
</dbReference>
<evidence type="ECO:0000313" key="4">
    <source>
        <dbReference type="Proteomes" id="UP000241858"/>
    </source>
</evidence>
<dbReference type="InterPro" id="IPR051083">
    <property type="entry name" value="GrpII_Intron_Splice-Mob/Def"/>
</dbReference>
<dbReference type="PROSITE" id="PS50878">
    <property type="entry name" value="RT_POL"/>
    <property type="match status" value="1"/>
</dbReference>
<evidence type="ECO:0000313" key="3">
    <source>
        <dbReference type="EMBL" id="PSU06581.1"/>
    </source>
</evidence>
<dbReference type="OrthoDB" id="9793236at2"/>
<proteinExistence type="inferred from homology"/>
<feature type="domain" description="Reverse transcriptase" evidence="2">
    <location>
        <begin position="50"/>
        <end position="270"/>
    </location>
</feature>
<dbReference type="AlphaFoldDB" id="A0A2T3HZE3"/>
<comment type="similarity">
    <text evidence="1">Belongs to the bacterial reverse transcriptase family.</text>
</comment>
<keyword evidence="3" id="KW-0808">Transferase</keyword>
<name>A0A2T3HZE3_9GAMM</name>
<dbReference type="InterPro" id="IPR043128">
    <property type="entry name" value="Rev_trsase/Diguanyl_cyclase"/>
</dbReference>
<accession>A0A2T3HZE3</accession>
<keyword evidence="3" id="KW-0695">RNA-directed DNA polymerase</keyword>
<gene>
    <name evidence="3" type="ORF">C0W81_07630</name>
</gene>
<dbReference type="PANTHER" id="PTHR34047:SF8">
    <property type="entry name" value="PROTEIN YKFC"/>
    <property type="match status" value="1"/>
</dbReference>
<evidence type="ECO:0000256" key="1">
    <source>
        <dbReference type="ARBA" id="ARBA00034120"/>
    </source>
</evidence>
<dbReference type="Proteomes" id="UP000241858">
    <property type="component" value="Unassembled WGS sequence"/>
</dbReference>
<dbReference type="InterPro" id="IPR043502">
    <property type="entry name" value="DNA/RNA_pol_sf"/>
</dbReference>
<organism evidence="3 4">
    <name type="scientific">Photobacterium aquimaris</name>
    <dbReference type="NCBI Taxonomy" id="512643"/>
    <lineage>
        <taxon>Bacteria</taxon>
        <taxon>Pseudomonadati</taxon>
        <taxon>Pseudomonadota</taxon>
        <taxon>Gammaproteobacteria</taxon>
        <taxon>Vibrionales</taxon>
        <taxon>Vibrionaceae</taxon>
        <taxon>Photobacterium</taxon>
    </lineage>
</organism>
<dbReference type="GO" id="GO:0003964">
    <property type="term" value="F:RNA-directed DNA polymerase activity"/>
    <property type="evidence" value="ECO:0007669"/>
    <property type="project" value="UniProtKB-KW"/>
</dbReference>
<dbReference type="RefSeq" id="WP_107207877.1">
    <property type="nucleotide sequence ID" value="NZ_PYLY01000011.1"/>
</dbReference>
<dbReference type="SUPFAM" id="SSF56672">
    <property type="entry name" value="DNA/RNA polymerases"/>
    <property type="match status" value="1"/>
</dbReference>
<dbReference type="Gene3D" id="3.30.70.270">
    <property type="match status" value="1"/>
</dbReference>
<comment type="caution">
    <text evidence="3">The sequence shown here is derived from an EMBL/GenBank/DDBJ whole genome shotgun (WGS) entry which is preliminary data.</text>
</comment>
<keyword evidence="3" id="KW-0548">Nucleotidyltransferase</keyword>
<protein>
    <submittedName>
        <fullName evidence="3">Reverse transcriptase</fullName>
    </submittedName>
</protein>
<sequence>MKAYEIFKKRFSKKSLIDIYHKYIIMTPSTGIDGKKADIKFDINYEVNIIINKINNNTYTFSRYKEKLISKGSGKNPRVISIPTVRDRIVLKALHLVLKDLYPECAKTLIPQLMLEDISQQVKNERFRSYIKIDIKNFYPSINHDMLLSKIKNKIRKKTLRSLLIKAITNKTGNNKPDSGVPQGLSISNILAEIYLKDVDATLNNKGFKYYRYVDDVLIFSNEINPKKTLDDIIVLFDKIDLECHDYNLIGSKTKYSRLTGTLDFLGYEITNRKLTVKKEAINKIETSIANIVTSYKYTNKLKPKYINNKLNLRITGCIFEGKRRGWLFYYSQMEDCKVLYKLDNTILNIIKKSNLTDVLIPKKFSKTFMEMKRNKLENHKYIINFDGYNIDEKRKLLAQFMDPAILLTLDDNTVDRIFSKRVRHLVKDLEEDLRENS</sequence>
<dbReference type="EMBL" id="PYLY01000011">
    <property type="protein sequence ID" value="PSU06581.1"/>
    <property type="molecule type" value="Genomic_DNA"/>
</dbReference>